<reference evidence="5" key="1">
    <citation type="submission" date="2012-11" db="EMBL/GenBank/DDBJ databases">
        <authorList>
            <person name="Lucero-Rivera Y.E."/>
            <person name="Tovar-Ramirez D."/>
        </authorList>
    </citation>
    <scope>NUCLEOTIDE SEQUENCE [LARGE SCALE GENOMIC DNA]</scope>
    <source>
        <strain evidence="5">Araruama</strain>
    </source>
</reference>
<dbReference type="Gene3D" id="2.130.10.10">
    <property type="entry name" value="YVTN repeat-like/Quinoprotein amine dehydrogenase"/>
    <property type="match status" value="1"/>
</dbReference>
<proteinExistence type="predicted"/>
<dbReference type="EMBL" id="ATBP01003210">
    <property type="protein sequence ID" value="ETR65104.1"/>
    <property type="molecule type" value="Genomic_DNA"/>
</dbReference>
<dbReference type="Proteomes" id="UP000189670">
    <property type="component" value="Unassembled WGS sequence"/>
</dbReference>
<dbReference type="InterPro" id="IPR015943">
    <property type="entry name" value="WD40/YVTN_repeat-like_dom_sf"/>
</dbReference>
<keyword evidence="1 3" id="KW-0853">WD repeat</keyword>
<dbReference type="InterPro" id="IPR019775">
    <property type="entry name" value="WD40_repeat_CS"/>
</dbReference>
<evidence type="ECO:0000313" key="5">
    <source>
        <dbReference type="Proteomes" id="UP000189670"/>
    </source>
</evidence>
<dbReference type="Pfam" id="PF00400">
    <property type="entry name" value="WD40"/>
    <property type="match status" value="2"/>
</dbReference>
<evidence type="ECO:0000256" key="2">
    <source>
        <dbReference type="ARBA" id="ARBA00022737"/>
    </source>
</evidence>
<name>A0A1V1NRB0_9BACT</name>
<evidence type="ECO:0000256" key="3">
    <source>
        <dbReference type="PROSITE-ProRule" id="PRU00221"/>
    </source>
</evidence>
<evidence type="ECO:0000313" key="4">
    <source>
        <dbReference type="EMBL" id="ETR65104.1"/>
    </source>
</evidence>
<keyword evidence="2" id="KW-0677">Repeat</keyword>
<dbReference type="PROSITE" id="PS50294">
    <property type="entry name" value="WD_REPEATS_REGION"/>
    <property type="match status" value="1"/>
</dbReference>
<evidence type="ECO:0000256" key="1">
    <source>
        <dbReference type="ARBA" id="ARBA00022574"/>
    </source>
</evidence>
<dbReference type="SMART" id="SM00320">
    <property type="entry name" value="WD40"/>
    <property type="match status" value="2"/>
</dbReference>
<organism evidence="4 5">
    <name type="scientific">Candidatus Magnetoglobus multicellularis str. Araruama</name>
    <dbReference type="NCBI Taxonomy" id="890399"/>
    <lineage>
        <taxon>Bacteria</taxon>
        <taxon>Pseudomonadati</taxon>
        <taxon>Thermodesulfobacteriota</taxon>
        <taxon>Desulfobacteria</taxon>
        <taxon>Desulfobacterales</taxon>
        <taxon>Desulfobacteraceae</taxon>
        <taxon>Candidatus Magnetoglobus</taxon>
    </lineage>
</organism>
<dbReference type="InterPro" id="IPR036322">
    <property type="entry name" value="WD40_repeat_dom_sf"/>
</dbReference>
<protein>
    <submittedName>
        <fullName evidence="4">Uncharacterized protein</fullName>
    </submittedName>
</protein>
<feature type="repeat" description="WD" evidence="3">
    <location>
        <begin position="15"/>
        <end position="56"/>
    </location>
</feature>
<dbReference type="PANTHER" id="PTHR19879">
    <property type="entry name" value="TRANSCRIPTION INITIATION FACTOR TFIID"/>
    <property type="match status" value="1"/>
</dbReference>
<dbReference type="AlphaFoldDB" id="A0A1V1NRB0"/>
<dbReference type="PANTHER" id="PTHR19879:SF9">
    <property type="entry name" value="TRANSCRIPTION INITIATION FACTOR TFIID SUBUNIT 5"/>
    <property type="match status" value="1"/>
</dbReference>
<dbReference type="PROSITE" id="PS50082">
    <property type="entry name" value="WD_REPEATS_2"/>
    <property type="match status" value="2"/>
</dbReference>
<sequence>MRLWDVKKGSAIRVLEGHKKIVNSVCFSPSGDQIASGSYDNTVRIWNANTGNCVHEMSGTIGIINSVSFARNSKYLVGAGEADRLQFWDAKTGECFLYRYSFGPNSWLALLPDGRFDASQEGLRKLAFTDIENICSVPAEDLVKEFHRPEDVQAVIDGYL</sequence>
<comment type="caution">
    <text evidence="4">The sequence shown here is derived from an EMBL/GenBank/DDBJ whole genome shotgun (WGS) entry which is preliminary data.</text>
</comment>
<gene>
    <name evidence="4" type="ORF">OMM_06131</name>
</gene>
<accession>A0A1V1NRB0</accession>
<dbReference type="SUPFAM" id="SSF50978">
    <property type="entry name" value="WD40 repeat-like"/>
    <property type="match status" value="1"/>
</dbReference>
<dbReference type="PROSITE" id="PS00678">
    <property type="entry name" value="WD_REPEATS_1"/>
    <property type="match status" value="1"/>
</dbReference>
<feature type="repeat" description="WD" evidence="3">
    <location>
        <begin position="57"/>
        <end position="98"/>
    </location>
</feature>
<dbReference type="InterPro" id="IPR001680">
    <property type="entry name" value="WD40_rpt"/>
</dbReference>